<protein>
    <recommendedName>
        <fullName evidence="2">RNase H type-1 domain-containing protein</fullName>
    </recommendedName>
</protein>
<reference evidence="1" key="2">
    <citation type="journal article" date="2024" name="Plant">
        <title>Genomic evolution and insights into agronomic trait innovations of Sesamum species.</title>
        <authorList>
            <person name="Miao H."/>
            <person name="Wang L."/>
            <person name="Qu L."/>
            <person name="Liu H."/>
            <person name="Sun Y."/>
            <person name="Le M."/>
            <person name="Wang Q."/>
            <person name="Wei S."/>
            <person name="Zheng Y."/>
            <person name="Lin W."/>
            <person name="Duan Y."/>
            <person name="Cao H."/>
            <person name="Xiong S."/>
            <person name="Wang X."/>
            <person name="Wei L."/>
            <person name="Li C."/>
            <person name="Ma Q."/>
            <person name="Ju M."/>
            <person name="Zhao R."/>
            <person name="Li G."/>
            <person name="Mu C."/>
            <person name="Tian Q."/>
            <person name="Mei H."/>
            <person name="Zhang T."/>
            <person name="Gao T."/>
            <person name="Zhang H."/>
        </authorList>
    </citation>
    <scope>NUCLEOTIDE SEQUENCE</scope>
    <source>
        <strain evidence="1">G01</strain>
    </source>
</reference>
<proteinExistence type="predicted"/>
<accession>A0AAW2KNH0</accession>
<sequence>MRIVCLQQLLVANVQHIFRKVNDAVDHLVKEAASLQLARVLHHNDITGVLRGILCLD</sequence>
<organism evidence="1">
    <name type="scientific">Sesamum angustifolium</name>
    <dbReference type="NCBI Taxonomy" id="2727405"/>
    <lineage>
        <taxon>Eukaryota</taxon>
        <taxon>Viridiplantae</taxon>
        <taxon>Streptophyta</taxon>
        <taxon>Embryophyta</taxon>
        <taxon>Tracheophyta</taxon>
        <taxon>Spermatophyta</taxon>
        <taxon>Magnoliopsida</taxon>
        <taxon>eudicotyledons</taxon>
        <taxon>Gunneridae</taxon>
        <taxon>Pentapetalae</taxon>
        <taxon>asterids</taxon>
        <taxon>lamiids</taxon>
        <taxon>Lamiales</taxon>
        <taxon>Pedaliaceae</taxon>
        <taxon>Sesamum</taxon>
    </lineage>
</organism>
<reference evidence="1" key="1">
    <citation type="submission" date="2020-06" db="EMBL/GenBank/DDBJ databases">
        <authorList>
            <person name="Li T."/>
            <person name="Hu X."/>
            <person name="Zhang T."/>
            <person name="Song X."/>
            <person name="Zhang H."/>
            <person name="Dai N."/>
            <person name="Sheng W."/>
            <person name="Hou X."/>
            <person name="Wei L."/>
        </authorList>
    </citation>
    <scope>NUCLEOTIDE SEQUENCE</scope>
    <source>
        <strain evidence="1">G01</strain>
        <tissue evidence="1">Leaf</tissue>
    </source>
</reference>
<name>A0AAW2KNH0_9LAMI</name>
<dbReference type="AlphaFoldDB" id="A0AAW2KNH0"/>
<dbReference type="EMBL" id="JACGWK010000101">
    <property type="protein sequence ID" value="KAL0307511.1"/>
    <property type="molecule type" value="Genomic_DNA"/>
</dbReference>
<gene>
    <name evidence="1" type="ORF">Sangu_3025900</name>
</gene>
<evidence type="ECO:0000313" key="1">
    <source>
        <dbReference type="EMBL" id="KAL0307511.1"/>
    </source>
</evidence>
<evidence type="ECO:0008006" key="2">
    <source>
        <dbReference type="Google" id="ProtNLM"/>
    </source>
</evidence>
<comment type="caution">
    <text evidence="1">The sequence shown here is derived from an EMBL/GenBank/DDBJ whole genome shotgun (WGS) entry which is preliminary data.</text>
</comment>